<name>A0A562ZHC9_9BURK</name>
<evidence type="ECO:0000256" key="4">
    <source>
        <dbReference type="PIRSR" id="PIRSR000429-1"/>
    </source>
</evidence>
<dbReference type="PROSITE" id="PS00737">
    <property type="entry name" value="THIOLASE_2"/>
    <property type="match status" value="1"/>
</dbReference>
<dbReference type="InterPro" id="IPR020616">
    <property type="entry name" value="Thiolase_N"/>
</dbReference>
<feature type="domain" description="Thiolase N-terminal" evidence="6">
    <location>
        <begin position="4"/>
        <end position="262"/>
    </location>
</feature>
<dbReference type="Gene3D" id="3.40.47.10">
    <property type="match status" value="2"/>
</dbReference>
<comment type="caution">
    <text evidence="8">The sequence shown here is derived from an EMBL/GenBank/DDBJ whole genome shotgun (WGS) entry which is preliminary data.</text>
</comment>
<dbReference type="PROSITE" id="PS00098">
    <property type="entry name" value="THIOLASE_1"/>
    <property type="match status" value="1"/>
</dbReference>
<dbReference type="InterPro" id="IPR016039">
    <property type="entry name" value="Thiolase-like"/>
</dbReference>
<dbReference type="PIRSF" id="PIRSF000429">
    <property type="entry name" value="Ac-CoA_Ac_transf"/>
    <property type="match status" value="1"/>
</dbReference>
<dbReference type="PANTHER" id="PTHR18919">
    <property type="entry name" value="ACETYL-COA C-ACYLTRANSFERASE"/>
    <property type="match status" value="1"/>
</dbReference>
<protein>
    <submittedName>
        <fullName evidence="8">Acetyl-CoA C-acetyltransferase</fullName>
    </submittedName>
</protein>
<organism evidence="8 9">
    <name type="scientific">Caenimonas sedimenti</name>
    <dbReference type="NCBI Taxonomy" id="2596921"/>
    <lineage>
        <taxon>Bacteria</taxon>
        <taxon>Pseudomonadati</taxon>
        <taxon>Pseudomonadota</taxon>
        <taxon>Betaproteobacteria</taxon>
        <taxon>Burkholderiales</taxon>
        <taxon>Comamonadaceae</taxon>
        <taxon>Caenimonas</taxon>
    </lineage>
</organism>
<feature type="active site" description="Proton acceptor" evidence="4">
    <location>
        <position position="349"/>
    </location>
</feature>
<dbReference type="InterPro" id="IPR020617">
    <property type="entry name" value="Thiolase_C"/>
</dbReference>
<gene>
    <name evidence="8" type="ORF">FN976_25285</name>
</gene>
<dbReference type="FunFam" id="3.40.47.10:FF:000010">
    <property type="entry name" value="Acetyl-CoA acetyltransferase (Thiolase)"/>
    <property type="match status" value="1"/>
</dbReference>
<dbReference type="AlphaFoldDB" id="A0A562ZHC9"/>
<dbReference type="GO" id="GO:0003988">
    <property type="term" value="F:acetyl-CoA C-acyltransferase activity"/>
    <property type="evidence" value="ECO:0007669"/>
    <property type="project" value="UniProtKB-ARBA"/>
</dbReference>
<keyword evidence="9" id="KW-1185">Reference proteome</keyword>
<dbReference type="OrthoDB" id="6139495at2"/>
<evidence type="ECO:0000259" key="7">
    <source>
        <dbReference type="Pfam" id="PF02803"/>
    </source>
</evidence>
<keyword evidence="2 5" id="KW-0808">Transferase</keyword>
<dbReference type="InterPro" id="IPR020613">
    <property type="entry name" value="Thiolase_CS"/>
</dbReference>
<reference evidence="8 9" key="1">
    <citation type="submission" date="2019-07" db="EMBL/GenBank/DDBJ databases">
        <title>Caenimonas sedimenti sp. nov., isolated from activated sludge.</title>
        <authorList>
            <person name="Xu J."/>
        </authorList>
    </citation>
    <scope>NUCLEOTIDE SEQUENCE [LARGE SCALE GENOMIC DNA]</scope>
    <source>
        <strain evidence="8 9">HX-9-20</strain>
    </source>
</reference>
<dbReference type="Proteomes" id="UP000318199">
    <property type="component" value="Unassembled WGS sequence"/>
</dbReference>
<dbReference type="CDD" id="cd00751">
    <property type="entry name" value="thiolase"/>
    <property type="match status" value="1"/>
</dbReference>
<evidence type="ECO:0000256" key="5">
    <source>
        <dbReference type="RuleBase" id="RU003557"/>
    </source>
</evidence>
<evidence type="ECO:0000256" key="3">
    <source>
        <dbReference type="ARBA" id="ARBA00023315"/>
    </source>
</evidence>
<dbReference type="PANTHER" id="PTHR18919:SF107">
    <property type="entry name" value="ACETYL-COA ACETYLTRANSFERASE, CYTOSOLIC"/>
    <property type="match status" value="1"/>
</dbReference>
<proteinExistence type="inferred from homology"/>
<dbReference type="GO" id="GO:0044281">
    <property type="term" value="P:small molecule metabolic process"/>
    <property type="evidence" value="ECO:0007669"/>
    <property type="project" value="UniProtKB-ARBA"/>
</dbReference>
<dbReference type="Pfam" id="PF02803">
    <property type="entry name" value="Thiolase_C"/>
    <property type="match status" value="1"/>
</dbReference>
<sequence>MEDIVIVSAVRTAVGKFGGSLAKIPATELGAIVIKEALARAKVDPSQVSEVIMGQVLTAGSGQNPARQATLKAGLPKEVPALTINAVCGSGLKAVMLAAQAIAWGDAEIVVAGGQENMSAAPHVLMGSRDGQRMGDWKMQDTMIVDGLWDVYNQYHMGVTAENVAKAHDISRDAQDKLALGSQTKAAAAQEAGKFKDEIVAVNIPQKKGDPIVFNADEFINKKTNAEALAGLRPAFDKAGSVTAGNASGLNDGAAALVLMSAKKAAELGLKPLARIKSFGTSGLDPATMGMGPVPATKKALERAGWKASEVDLFELNEAFAAQACAVNKELGIDAAKVNVNGGAIAIGHPIGASGARILVTLLHEMQRREAKKGVAALCIGGGMGVSLAVERV</sequence>
<dbReference type="EMBL" id="VOBQ01000023">
    <property type="protein sequence ID" value="TWO67708.1"/>
    <property type="molecule type" value="Genomic_DNA"/>
</dbReference>
<accession>A0A562ZHC9</accession>
<dbReference type="InterPro" id="IPR020615">
    <property type="entry name" value="Thiolase_acyl_enz_int_AS"/>
</dbReference>
<evidence type="ECO:0000256" key="2">
    <source>
        <dbReference type="ARBA" id="ARBA00022679"/>
    </source>
</evidence>
<keyword evidence="3 5" id="KW-0012">Acyltransferase</keyword>
<dbReference type="Pfam" id="PF00108">
    <property type="entry name" value="Thiolase_N"/>
    <property type="match status" value="1"/>
</dbReference>
<dbReference type="SUPFAM" id="SSF53901">
    <property type="entry name" value="Thiolase-like"/>
    <property type="match status" value="2"/>
</dbReference>
<feature type="domain" description="Thiolase C-terminal" evidence="7">
    <location>
        <begin position="270"/>
        <end position="392"/>
    </location>
</feature>
<evidence type="ECO:0000313" key="9">
    <source>
        <dbReference type="Proteomes" id="UP000318199"/>
    </source>
</evidence>
<evidence type="ECO:0000313" key="8">
    <source>
        <dbReference type="EMBL" id="TWO67708.1"/>
    </source>
</evidence>
<dbReference type="NCBIfam" id="TIGR01930">
    <property type="entry name" value="AcCoA-C-Actrans"/>
    <property type="match status" value="1"/>
</dbReference>
<dbReference type="PROSITE" id="PS00099">
    <property type="entry name" value="THIOLASE_3"/>
    <property type="match status" value="1"/>
</dbReference>
<dbReference type="InterPro" id="IPR002155">
    <property type="entry name" value="Thiolase"/>
</dbReference>
<evidence type="ECO:0000256" key="1">
    <source>
        <dbReference type="ARBA" id="ARBA00010982"/>
    </source>
</evidence>
<comment type="similarity">
    <text evidence="1 5">Belongs to the thiolase-like superfamily. Thiolase family.</text>
</comment>
<feature type="active site" description="Acyl-thioester intermediate" evidence="4">
    <location>
        <position position="88"/>
    </location>
</feature>
<evidence type="ECO:0000259" key="6">
    <source>
        <dbReference type="Pfam" id="PF00108"/>
    </source>
</evidence>
<dbReference type="InterPro" id="IPR020610">
    <property type="entry name" value="Thiolase_AS"/>
</dbReference>
<dbReference type="RefSeq" id="WP_145896176.1">
    <property type="nucleotide sequence ID" value="NZ_VOBQ01000023.1"/>
</dbReference>
<feature type="active site" description="Proton acceptor" evidence="4">
    <location>
        <position position="379"/>
    </location>
</feature>